<evidence type="ECO:0000313" key="4">
    <source>
        <dbReference type="Proteomes" id="UP000187209"/>
    </source>
</evidence>
<evidence type="ECO:0000313" key="3">
    <source>
        <dbReference type="EMBL" id="OMJ74135.1"/>
    </source>
</evidence>
<feature type="region of interest" description="Disordered" evidence="2">
    <location>
        <begin position="39"/>
        <end position="67"/>
    </location>
</feature>
<dbReference type="Proteomes" id="UP000187209">
    <property type="component" value="Unassembled WGS sequence"/>
</dbReference>
<name>A0A1R2BBT8_9CILI</name>
<organism evidence="3 4">
    <name type="scientific">Stentor coeruleus</name>
    <dbReference type="NCBI Taxonomy" id="5963"/>
    <lineage>
        <taxon>Eukaryota</taxon>
        <taxon>Sar</taxon>
        <taxon>Alveolata</taxon>
        <taxon>Ciliophora</taxon>
        <taxon>Postciliodesmatophora</taxon>
        <taxon>Heterotrichea</taxon>
        <taxon>Heterotrichida</taxon>
        <taxon>Stentoridae</taxon>
        <taxon>Stentor</taxon>
    </lineage>
</organism>
<comment type="caution">
    <text evidence="3">The sequence shown here is derived from an EMBL/GenBank/DDBJ whole genome shotgun (WGS) entry which is preliminary data.</text>
</comment>
<feature type="coiled-coil region" evidence="1">
    <location>
        <begin position="155"/>
        <end position="203"/>
    </location>
</feature>
<keyword evidence="1" id="KW-0175">Coiled coil</keyword>
<keyword evidence="4" id="KW-1185">Reference proteome</keyword>
<gene>
    <name evidence="3" type="ORF">SteCoe_27024</name>
</gene>
<sequence>MENQTIQRSQTVNQIAYSPYKNQFLRIISSKQIQKRLIMRTQSKKHTSSSSLNSLSSTFTPSSKNSKNLDEKVTVTKQIGDSYLEELKKKLQERTSPAPICEIRIYFEFLDELIDFLKPLSPVLQTIKSGLFNLMEEKTENHEWKAKYNIIEKSNQKLAKSLELLQKDKQLLIKKLDKSVSIIEELTTLTKNHLIEIDDLKKKCAPNPDKFLDYDNVIDNLLRQSSTICNQNQVIKELSFNEIKLKKVVQKIVLSGYAVEKIVNEVDKEMKNENFKTN</sequence>
<evidence type="ECO:0000256" key="2">
    <source>
        <dbReference type="SAM" id="MobiDB-lite"/>
    </source>
</evidence>
<dbReference type="AlphaFoldDB" id="A0A1R2BBT8"/>
<accession>A0A1R2BBT8</accession>
<reference evidence="3 4" key="1">
    <citation type="submission" date="2016-11" db="EMBL/GenBank/DDBJ databases">
        <title>The macronuclear genome of Stentor coeruleus: a giant cell with tiny introns.</title>
        <authorList>
            <person name="Slabodnick M."/>
            <person name="Ruby J.G."/>
            <person name="Reiff S.B."/>
            <person name="Swart E.C."/>
            <person name="Gosai S."/>
            <person name="Prabakaran S."/>
            <person name="Witkowska E."/>
            <person name="Larue G.E."/>
            <person name="Fisher S."/>
            <person name="Freeman R.M."/>
            <person name="Gunawardena J."/>
            <person name="Chu W."/>
            <person name="Stover N.A."/>
            <person name="Gregory B.D."/>
            <person name="Nowacki M."/>
            <person name="Derisi J."/>
            <person name="Roy S.W."/>
            <person name="Marshall W.F."/>
            <person name="Sood P."/>
        </authorList>
    </citation>
    <scope>NUCLEOTIDE SEQUENCE [LARGE SCALE GENOMIC DNA]</scope>
    <source>
        <strain evidence="3">WM001</strain>
    </source>
</reference>
<evidence type="ECO:0000256" key="1">
    <source>
        <dbReference type="SAM" id="Coils"/>
    </source>
</evidence>
<feature type="compositionally biased region" description="Low complexity" evidence="2">
    <location>
        <begin position="48"/>
        <end position="66"/>
    </location>
</feature>
<dbReference type="EMBL" id="MPUH01000772">
    <property type="protein sequence ID" value="OMJ74135.1"/>
    <property type="molecule type" value="Genomic_DNA"/>
</dbReference>
<protein>
    <submittedName>
        <fullName evidence="3">Uncharacterized protein</fullName>
    </submittedName>
</protein>
<proteinExistence type="predicted"/>